<evidence type="ECO:0000259" key="5">
    <source>
        <dbReference type="PROSITE" id="PS51464"/>
    </source>
</evidence>
<feature type="domain" description="SIS" evidence="5">
    <location>
        <begin position="73"/>
        <end position="236"/>
    </location>
</feature>
<dbReference type="GO" id="GO:0009254">
    <property type="term" value="P:peptidoglycan turnover"/>
    <property type="evidence" value="ECO:0007669"/>
    <property type="project" value="TreeGrafter"/>
</dbReference>
<comment type="miscellaneous">
    <text evidence="3">A lyase-type mechanism (elimination/hydration) is suggested for the cleavage of the lactyl ether bond of MurNAc 6-phosphate, with the formation of an alpha,beta-unsaturated aldehyde intermediate with (E)-stereochemistry, followed by the syn addition of water to give product.</text>
</comment>
<feature type="compositionally biased region" description="Polar residues" evidence="4">
    <location>
        <begin position="31"/>
        <end position="41"/>
    </location>
</feature>
<evidence type="ECO:0000313" key="6">
    <source>
        <dbReference type="EMBL" id="PEN08790.1"/>
    </source>
</evidence>
<keyword evidence="2 3" id="KW-0119">Carbohydrate metabolism</keyword>
<evidence type="ECO:0000313" key="7">
    <source>
        <dbReference type="Proteomes" id="UP000221024"/>
    </source>
</evidence>
<dbReference type="NCBIfam" id="NF009222">
    <property type="entry name" value="PRK12570.1"/>
    <property type="match status" value="1"/>
</dbReference>
<feature type="region of interest" description="Disordered" evidence="4">
    <location>
        <begin position="1"/>
        <end position="41"/>
    </location>
</feature>
<comment type="function">
    <text evidence="3">Specifically catalyzes the cleavage of the D-lactyl ether substituent of MurNAc 6-phosphate, producing GlcNAc 6-phosphate and D-lactate.</text>
</comment>
<dbReference type="GO" id="GO:0046348">
    <property type="term" value="P:amino sugar catabolic process"/>
    <property type="evidence" value="ECO:0007669"/>
    <property type="project" value="InterPro"/>
</dbReference>
<dbReference type="GO" id="GO:0097173">
    <property type="term" value="P:N-acetylmuramic acid catabolic process"/>
    <property type="evidence" value="ECO:0007669"/>
    <property type="project" value="UniProtKB-UniPathway"/>
</dbReference>
<dbReference type="GO" id="GO:0097367">
    <property type="term" value="F:carbohydrate derivative binding"/>
    <property type="evidence" value="ECO:0007669"/>
    <property type="project" value="InterPro"/>
</dbReference>
<dbReference type="NCBIfam" id="TIGR00274">
    <property type="entry name" value="N-acetylmuramic acid 6-phosphate etherase"/>
    <property type="match status" value="1"/>
</dbReference>
<sequence length="320" mass="34078">MPASSSPNASPSDEASLSDDLKTRATEQRNPHSQHIDTASTHEILEIISTEDHRVPIAVRRELPRIAEAVDAIVDAFEAGGRLLYVGAGTSGRLGVLDASECPPTFGTDPEQVQGLIAGGREAVFRSQEGAEDQPEDGAQALREINCTARDVVCGIAASGRTPFVGGALDYARELGGTTVYVACTPPDTLNAEVDVAICPIVGPEVIMGSTRMKSGTAQKMVLNMLTTASMIRRGTVYENMMVDLQRTSTKLVERARRTLMMAADTDYATAERTLQDANGHVKTALVMLLGEVPLDTATRLLDASDGFARPAIQEALALR</sequence>
<reference evidence="6 7" key="1">
    <citation type="submission" date="2017-10" db="EMBL/GenBank/DDBJ databases">
        <title>Draft genome of Longimonas halophila.</title>
        <authorList>
            <person name="Goh K.M."/>
            <person name="Shamsir M.S."/>
            <person name="Lim S.W."/>
        </authorList>
    </citation>
    <scope>NUCLEOTIDE SEQUENCE [LARGE SCALE GENOMIC DNA]</scope>
    <source>
        <strain evidence="6 7">KCTC 42399</strain>
    </source>
</reference>
<dbReference type="Pfam" id="PF22645">
    <property type="entry name" value="GKRP_SIS_N"/>
    <property type="match status" value="1"/>
</dbReference>
<dbReference type="Proteomes" id="UP000221024">
    <property type="component" value="Unassembled WGS sequence"/>
</dbReference>
<dbReference type="PROSITE" id="PS51464">
    <property type="entry name" value="SIS"/>
    <property type="match status" value="1"/>
</dbReference>
<dbReference type="InterPro" id="IPR005488">
    <property type="entry name" value="Etherase_MurQ"/>
</dbReference>
<gene>
    <name evidence="3 6" type="primary">murQ</name>
    <name evidence="6" type="ORF">CRI93_03265</name>
</gene>
<dbReference type="GO" id="GO:0016803">
    <property type="term" value="F:ether hydrolase activity"/>
    <property type="evidence" value="ECO:0007669"/>
    <property type="project" value="TreeGrafter"/>
</dbReference>
<comment type="subunit">
    <text evidence="3">Homodimer.</text>
</comment>
<dbReference type="PROSITE" id="PS01272">
    <property type="entry name" value="GCKR"/>
    <property type="match status" value="1"/>
</dbReference>
<keyword evidence="7" id="KW-1185">Reference proteome</keyword>
<dbReference type="PANTHER" id="PTHR10088">
    <property type="entry name" value="GLUCOKINASE REGULATORY PROTEIN"/>
    <property type="match status" value="1"/>
</dbReference>
<feature type="active site" description="Proton donor" evidence="3">
    <location>
        <position position="101"/>
    </location>
</feature>
<dbReference type="InterPro" id="IPR040190">
    <property type="entry name" value="MURQ/GCKR"/>
</dbReference>
<feature type="active site" evidence="3">
    <location>
        <position position="132"/>
    </location>
</feature>
<dbReference type="GO" id="GO:0016835">
    <property type="term" value="F:carbon-oxygen lyase activity"/>
    <property type="evidence" value="ECO:0007669"/>
    <property type="project" value="UniProtKB-UniRule"/>
</dbReference>
<evidence type="ECO:0000256" key="4">
    <source>
        <dbReference type="SAM" id="MobiDB-lite"/>
    </source>
</evidence>
<dbReference type="RefSeq" id="WP_098061186.1">
    <property type="nucleotide sequence ID" value="NZ_PDEP01000002.1"/>
</dbReference>
<dbReference type="SUPFAM" id="SSF53697">
    <property type="entry name" value="SIS domain"/>
    <property type="match status" value="1"/>
</dbReference>
<dbReference type="EMBL" id="PDEP01000002">
    <property type="protein sequence ID" value="PEN08790.1"/>
    <property type="molecule type" value="Genomic_DNA"/>
</dbReference>
<dbReference type="InterPro" id="IPR001347">
    <property type="entry name" value="SIS_dom"/>
</dbReference>
<keyword evidence="1 3" id="KW-0456">Lyase</keyword>
<comment type="similarity">
    <text evidence="3">Belongs to the GCKR-like family. MurNAc-6-P etherase subfamily.</text>
</comment>
<evidence type="ECO:0000256" key="3">
    <source>
        <dbReference type="HAMAP-Rule" id="MF_00068"/>
    </source>
</evidence>
<dbReference type="Gene3D" id="1.10.8.1080">
    <property type="match status" value="1"/>
</dbReference>
<evidence type="ECO:0000256" key="2">
    <source>
        <dbReference type="ARBA" id="ARBA00023277"/>
    </source>
</evidence>
<dbReference type="InterPro" id="IPR046348">
    <property type="entry name" value="SIS_dom_sf"/>
</dbReference>
<comment type="pathway">
    <text evidence="3">Amino-sugar metabolism; N-acetylmuramate degradation.</text>
</comment>
<dbReference type="OrthoDB" id="9813395at2"/>
<name>A0A2H3NPB0_9BACT</name>
<dbReference type="NCBIfam" id="NF003915">
    <property type="entry name" value="PRK05441.1"/>
    <property type="match status" value="1"/>
</dbReference>
<proteinExistence type="inferred from homology"/>
<comment type="catalytic activity">
    <reaction evidence="3">
        <text>N-acetyl-D-muramate 6-phosphate + H2O = N-acetyl-D-glucosamine 6-phosphate + (R)-lactate</text>
        <dbReference type="Rhea" id="RHEA:26410"/>
        <dbReference type="ChEBI" id="CHEBI:15377"/>
        <dbReference type="ChEBI" id="CHEBI:16004"/>
        <dbReference type="ChEBI" id="CHEBI:57513"/>
        <dbReference type="ChEBI" id="CHEBI:58722"/>
        <dbReference type="EC" id="4.2.1.126"/>
    </reaction>
</comment>
<dbReference type="EC" id="4.2.1.126" evidence="3"/>
<protein>
    <recommendedName>
        <fullName evidence="3">N-acetylmuramic acid 6-phosphate etherase</fullName>
        <shortName evidence="3">MurNAc-6-P etherase</shortName>
        <ecNumber evidence="3">4.2.1.126</ecNumber>
    </recommendedName>
    <alternativeName>
        <fullName evidence="3">N-acetylmuramic acid 6-phosphate hydrolase</fullName>
    </alternativeName>
    <alternativeName>
        <fullName evidence="3">N-acetylmuramic acid 6-phosphate lyase</fullName>
    </alternativeName>
</protein>
<dbReference type="CDD" id="cd05007">
    <property type="entry name" value="SIS_Etherase"/>
    <property type="match status" value="1"/>
</dbReference>
<feature type="compositionally biased region" description="Basic and acidic residues" evidence="4">
    <location>
        <begin position="19"/>
        <end position="30"/>
    </location>
</feature>
<dbReference type="UniPathway" id="UPA00342"/>
<dbReference type="HAMAP" id="MF_00068">
    <property type="entry name" value="MurQ"/>
    <property type="match status" value="1"/>
</dbReference>
<dbReference type="PANTHER" id="PTHR10088:SF4">
    <property type="entry name" value="GLUCOKINASE REGULATORY PROTEIN"/>
    <property type="match status" value="1"/>
</dbReference>
<comment type="caution">
    <text evidence="6">The sequence shown here is derived from an EMBL/GenBank/DDBJ whole genome shotgun (WGS) entry which is preliminary data.</text>
</comment>
<accession>A0A2H3NPB0</accession>
<dbReference type="AlphaFoldDB" id="A0A2H3NPB0"/>
<organism evidence="6 7">
    <name type="scientific">Longimonas halophila</name>
    <dbReference type="NCBI Taxonomy" id="1469170"/>
    <lineage>
        <taxon>Bacteria</taxon>
        <taxon>Pseudomonadati</taxon>
        <taxon>Rhodothermota</taxon>
        <taxon>Rhodothermia</taxon>
        <taxon>Rhodothermales</taxon>
        <taxon>Salisaetaceae</taxon>
        <taxon>Longimonas</taxon>
    </lineage>
</organism>
<dbReference type="FunFam" id="3.40.50.10490:FF:000014">
    <property type="entry name" value="N-acetylmuramic acid 6-phosphate etherase"/>
    <property type="match status" value="1"/>
</dbReference>
<feature type="compositionally biased region" description="Low complexity" evidence="4">
    <location>
        <begin position="1"/>
        <end position="15"/>
    </location>
</feature>
<evidence type="ECO:0000256" key="1">
    <source>
        <dbReference type="ARBA" id="ARBA00023239"/>
    </source>
</evidence>
<dbReference type="Gene3D" id="3.40.50.10490">
    <property type="entry name" value="Glucose-6-phosphate isomerase like protein, domain 1"/>
    <property type="match status" value="1"/>
</dbReference>
<dbReference type="InterPro" id="IPR005486">
    <property type="entry name" value="Glucokinase_regulatory_CS"/>
</dbReference>